<name>A0A917DHW0_9MICO</name>
<dbReference type="RefSeq" id="WP_188712390.1">
    <property type="nucleotide sequence ID" value="NZ_BMHO01000001.1"/>
</dbReference>
<keyword evidence="2" id="KW-1185">Reference proteome</keyword>
<dbReference type="Proteomes" id="UP000633205">
    <property type="component" value="Unassembled WGS sequence"/>
</dbReference>
<reference evidence="1" key="1">
    <citation type="journal article" date="2014" name="Int. J. Syst. Evol. Microbiol.">
        <title>Complete genome sequence of Corynebacterium casei LMG S-19264T (=DSM 44701T), isolated from a smear-ripened cheese.</title>
        <authorList>
            <consortium name="US DOE Joint Genome Institute (JGI-PGF)"/>
            <person name="Walter F."/>
            <person name="Albersmeier A."/>
            <person name="Kalinowski J."/>
            <person name="Ruckert C."/>
        </authorList>
    </citation>
    <scope>NUCLEOTIDE SEQUENCE</scope>
    <source>
        <strain evidence="1">CGMCC 1.15152</strain>
    </source>
</reference>
<proteinExistence type="predicted"/>
<protein>
    <submittedName>
        <fullName evidence="1">Uncharacterized protein</fullName>
    </submittedName>
</protein>
<dbReference type="AlphaFoldDB" id="A0A917DHW0"/>
<accession>A0A917DHW0</accession>
<evidence type="ECO:0000313" key="1">
    <source>
        <dbReference type="EMBL" id="GGD41750.1"/>
    </source>
</evidence>
<dbReference type="EMBL" id="BMHO01000001">
    <property type="protein sequence ID" value="GGD41750.1"/>
    <property type="molecule type" value="Genomic_DNA"/>
</dbReference>
<organism evidence="1 2">
    <name type="scientific">Microbacterium faecale</name>
    <dbReference type="NCBI Taxonomy" id="1804630"/>
    <lineage>
        <taxon>Bacteria</taxon>
        <taxon>Bacillati</taxon>
        <taxon>Actinomycetota</taxon>
        <taxon>Actinomycetes</taxon>
        <taxon>Micrococcales</taxon>
        <taxon>Microbacteriaceae</taxon>
        <taxon>Microbacterium</taxon>
    </lineage>
</organism>
<comment type="caution">
    <text evidence="1">The sequence shown here is derived from an EMBL/GenBank/DDBJ whole genome shotgun (WGS) entry which is preliminary data.</text>
</comment>
<gene>
    <name evidence="1" type="ORF">GCM10010915_23390</name>
</gene>
<evidence type="ECO:0000313" key="2">
    <source>
        <dbReference type="Proteomes" id="UP000633205"/>
    </source>
</evidence>
<reference evidence="1" key="2">
    <citation type="submission" date="2020-09" db="EMBL/GenBank/DDBJ databases">
        <authorList>
            <person name="Sun Q."/>
            <person name="Zhou Y."/>
        </authorList>
    </citation>
    <scope>NUCLEOTIDE SEQUENCE</scope>
    <source>
        <strain evidence="1">CGMCC 1.15152</strain>
    </source>
</reference>
<sequence>MTTRPARAKLRASLATTAATALLLVGIVLPATIESTDASWTGKDLASASFSAATIPAPVLTQPCEFRPGVLGLAARVRIYWQLPEGYELGDIVVEASTSGLGSVLAPLTGFSVLSNTTALDDGTYRTTVPTNLLGGLLGLGSEMEIAFAVEHESGWRSESAAVATNAGLLAGLGGNCRNLT</sequence>